<evidence type="ECO:0000259" key="1">
    <source>
        <dbReference type="Pfam" id="PF12654"/>
    </source>
</evidence>
<keyword evidence="3" id="KW-1185">Reference proteome</keyword>
<dbReference type="Proteomes" id="UP000427769">
    <property type="component" value="Chromosome"/>
</dbReference>
<dbReference type="AlphaFoldDB" id="A0A5K7ZN84"/>
<organism evidence="2 3">
    <name type="scientific">Desulfosarcina widdelii</name>
    <dbReference type="NCBI Taxonomy" id="947919"/>
    <lineage>
        <taxon>Bacteria</taxon>
        <taxon>Pseudomonadati</taxon>
        <taxon>Thermodesulfobacteriota</taxon>
        <taxon>Desulfobacteria</taxon>
        <taxon>Desulfobacterales</taxon>
        <taxon>Desulfosarcinaceae</taxon>
        <taxon>Desulfosarcina</taxon>
    </lineage>
</organism>
<reference evidence="2 3" key="1">
    <citation type="submission" date="2019-11" db="EMBL/GenBank/DDBJ databases">
        <title>Comparative genomics of hydrocarbon-degrading Desulfosarcina strains.</title>
        <authorList>
            <person name="Watanabe M."/>
            <person name="Kojima H."/>
            <person name="Fukui M."/>
        </authorList>
    </citation>
    <scope>NUCLEOTIDE SEQUENCE [LARGE SCALE GENOMIC DNA]</scope>
    <source>
        <strain evidence="2 3">PP31</strain>
    </source>
</reference>
<dbReference type="Pfam" id="PF12654">
    <property type="entry name" value="DUF3786"/>
    <property type="match status" value="1"/>
</dbReference>
<feature type="domain" description="DUF3786" evidence="1">
    <location>
        <begin position="28"/>
        <end position="198"/>
    </location>
</feature>
<dbReference type="KEGG" id="dwd:DSCW_50440"/>
<sequence>MTERAPVFDKIIADYLQQVAALEDRACLSDTLGIDATQDGFTVPLFNQSITVTQDGIFNENNEPPSHAASVLVCKYLLLCPDTPQTDHTLVTYKDFKDAAPYVGGFKNTVEIPIARAFSGRLDKLEAACLALGGRPFDTDVSCHLAYEFQALHRVPIVLIFHDADEDFPAQCTVLLRKNAAGYLDMECLAMIGGILAHRLQK</sequence>
<dbReference type="InterPro" id="IPR024264">
    <property type="entry name" value="DUF3786"/>
</dbReference>
<accession>A0A5K7ZN84</accession>
<dbReference type="EMBL" id="AP021875">
    <property type="protein sequence ID" value="BBO77627.1"/>
    <property type="molecule type" value="Genomic_DNA"/>
</dbReference>
<evidence type="ECO:0000313" key="2">
    <source>
        <dbReference type="EMBL" id="BBO77627.1"/>
    </source>
</evidence>
<proteinExistence type="predicted"/>
<evidence type="ECO:0000313" key="3">
    <source>
        <dbReference type="Proteomes" id="UP000427769"/>
    </source>
</evidence>
<name>A0A5K7ZN84_9BACT</name>
<dbReference type="RefSeq" id="WP_155306354.1">
    <property type="nucleotide sequence ID" value="NZ_AP021875.1"/>
</dbReference>
<gene>
    <name evidence="2" type="ORF">DSCW_50440</name>
</gene>
<protein>
    <recommendedName>
        <fullName evidence="1">DUF3786 domain-containing protein</fullName>
    </recommendedName>
</protein>
<dbReference type="OrthoDB" id="5418701at2"/>